<organism evidence="1 2">
    <name type="scientific">Hymenobacter polaris</name>
    <dbReference type="NCBI Taxonomy" id="2682546"/>
    <lineage>
        <taxon>Bacteria</taxon>
        <taxon>Pseudomonadati</taxon>
        <taxon>Bacteroidota</taxon>
        <taxon>Cytophagia</taxon>
        <taxon>Cytophagales</taxon>
        <taxon>Hymenobacteraceae</taxon>
        <taxon>Hymenobacter</taxon>
    </lineage>
</organism>
<dbReference type="EMBL" id="JABBGH010000003">
    <property type="protein sequence ID" value="NML67416.1"/>
    <property type="molecule type" value="Genomic_DNA"/>
</dbReference>
<evidence type="ECO:0000313" key="2">
    <source>
        <dbReference type="Proteomes" id="UP000559626"/>
    </source>
</evidence>
<protein>
    <submittedName>
        <fullName evidence="1">Uncharacterized protein</fullName>
    </submittedName>
</protein>
<evidence type="ECO:0000313" key="1">
    <source>
        <dbReference type="EMBL" id="NML67416.1"/>
    </source>
</evidence>
<dbReference type="AlphaFoldDB" id="A0A7Y0AHF0"/>
<comment type="caution">
    <text evidence="1">The sequence shown here is derived from an EMBL/GenBank/DDBJ whole genome shotgun (WGS) entry which is preliminary data.</text>
</comment>
<gene>
    <name evidence="1" type="ORF">HHL22_19610</name>
</gene>
<name>A0A7Y0AHF0_9BACT</name>
<sequence length="67" mass="7129">MKTTYSDPAVFTQHASAAAEYAALAAGRDFSTPDGRLVPRALGEAGLRQRTAMLIGGMLIGNWPEHL</sequence>
<keyword evidence="2" id="KW-1185">Reference proteome</keyword>
<reference evidence="1 2" key="1">
    <citation type="submission" date="2020-04" db="EMBL/GenBank/DDBJ databases">
        <title>Hymenobacter polaris sp. nov., isolated from Arctic soil.</title>
        <authorList>
            <person name="Dahal R.H."/>
        </authorList>
    </citation>
    <scope>NUCLEOTIDE SEQUENCE [LARGE SCALE GENOMIC DNA]</scope>
    <source>
        <strain evidence="1 2">RP-2-7</strain>
    </source>
</reference>
<accession>A0A7Y0AHF0</accession>
<proteinExistence type="predicted"/>
<dbReference type="Proteomes" id="UP000559626">
    <property type="component" value="Unassembled WGS sequence"/>
</dbReference>
<dbReference type="RefSeq" id="WP_169533085.1">
    <property type="nucleotide sequence ID" value="NZ_JABBGH010000003.1"/>
</dbReference>